<dbReference type="EMBL" id="UYRT01010813">
    <property type="protein sequence ID" value="VDK49778.1"/>
    <property type="molecule type" value="Genomic_DNA"/>
</dbReference>
<name>A0A3P6S752_9BILA</name>
<dbReference type="AlphaFoldDB" id="A0A3P6S752"/>
<reference evidence="2 3" key="1">
    <citation type="submission" date="2018-11" db="EMBL/GenBank/DDBJ databases">
        <authorList>
            <consortium name="Pathogen Informatics"/>
        </authorList>
    </citation>
    <scope>NUCLEOTIDE SEQUENCE [LARGE SCALE GENOMIC DNA]</scope>
</reference>
<keyword evidence="3" id="KW-1185">Reference proteome</keyword>
<organism evidence="2 3">
    <name type="scientific">Gongylonema pulchrum</name>
    <dbReference type="NCBI Taxonomy" id="637853"/>
    <lineage>
        <taxon>Eukaryota</taxon>
        <taxon>Metazoa</taxon>
        <taxon>Ecdysozoa</taxon>
        <taxon>Nematoda</taxon>
        <taxon>Chromadorea</taxon>
        <taxon>Rhabditida</taxon>
        <taxon>Spirurina</taxon>
        <taxon>Spiruromorpha</taxon>
        <taxon>Spiruroidea</taxon>
        <taxon>Gongylonematidae</taxon>
        <taxon>Gongylonema</taxon>
    </lineage>
</organism>
<evidence type="ECO:0000313" key="3">
    <source>
        <dbReference type="Proteomes" id="UP000271098"/>
    </source>
</evidence>
<feature type="chain" id="PRO_5017952018" description="Secreted protein" evidence="1">
    <location>
        <begin position="28"/>
        <end position="132"/>
    </location>
</feature>
<accession>A0A3P6S752</accession>
<proteinExistence type="predicted"/>
<sequence length="132" mass="14555">MLRLSGTDALIHWICTRLLLLPPSGQAHCLPAYCAVLSTARPPPLVEAHILIALARAIVSERCAVVLEHMPFMSRDYLTILARPALNSLTQLIKQSNFSPRSVQVKCINSPFTHLFNLIECATALTSNTFDC</sequence>
<protein>
    <recommendedName>
        <fullName evidence="4">Secreted protein</fullName>
    </recommendedName>
</protein>
<evidence type="ECO:0008006" key="4">
    <source>
        <dbReference type="Google" id="ProtNLM"/>
    </source>
</evidence>
<dbReference type="Proteomes" id="UP000271098">
    <property type="component" value="Unassembled WGS sequence"/>
</dbReference>
<evidence type="ECO:0000256" key="1">
    <source>
        <dbReference type="SAM" id="SignalP"/>
    </source>
</evidence>
<gene>
    <name evidence="2" type="ORF">GPUH_LOCUS5230</name>
</gene>
<keyword evidence="1" id="KW-0732">Signal</keyword>
<feature type="signal peptide" evidence="1">
    <location>
        <begin position="1"/>
        <end position="27"/>
    </location>
</feature>
<evidence type="ECO:0000313" key="2">
    <source>
        <dbReference type="EMBL" id="VDK49778.1"/>
    </source>
</evidence>